<dbReference type="Pfam" id="PF01171">
    <property type="entry name" value="ATP_bind_3"/>
    <property type="match status" value="1"/>
</dbReference>
<dbReference type="NCBIfam" id="TIGR02432">
    <property type="entry name" value="lysidine_TilS_N"/>
    <property type="match status" value="1"/>
</dbReference>
<protein>
    <recommendedName>
        <fullName evidence="8">tRNA(Ile)-lysidine synthase</fullName>
        <ecNumber evidence="8">6.3.4.19</ecNumber>
    </recommendedName>
    <alternativeName>
        <fullName evidence="8">tRNA(Ile)-2-lysyl-cytidine synthase</fullName>
    </alternativeName>
    <alternativeName>
        <fullName evidence="8">tRNA(Ile)-lysidine synthetase</fullName>
    </alternativeName>
</protein>
<dbReference type="PANTHER" id="PTHR43033:SF1">
    <property type="entry name" value="TRNA(ILE)-LYSIDINE SYNTHASE-RELATED"/>
    <property type="match status" value="1"/>
</dbReference>
<dbReference type="GO" id="GO:0006400">
    <property type="term" value="P:tRNA modification"/>
    <property type="evidence" value="ECO:0007669"/>
    <property type="project" value="UniProtKB-UniRule"/>
</dbReference>
<proteinExistence type="inferred from homology"/>
<dbReference type="CDD" id="cd01992">
    <property type="entry name" value="TilS_N"/>
    <property type="match status" value="1"/>
</dbReference>
<gene>
    <name evidence="8 10" type="primary">tilS</name>
    <name evidence="10" type="ORF">GJU40_12555</name>
</gene>
<dbReference type="GO" id="GO:0005524">
    <property type="term" value="F:ATP binding"/>
    <property type="evidence" value="ECO:0007669"/>
    <property type="project" value="UniProtKB-UniRule"/>
</dbReference>
<dbReference type="SUPFAM" id="SSF52402">
    <property type="entry name" value="Adenine nucleotide alpha hydrolases-like"/>
    <property type="match status" value="1"/>
</dbReference>
<keyword evidence="6 8" id="KW-0067">ATP-binding</keyword>
<dbReference type="SUPFAM" id="SSF82829">
    <property type="entry name" value="MesJ substrate recognition domain-like"/>
    <property type="match status" value="1"/>
</dbReference>
<dbReference type="GO" id="GO:0032267">
    <property type="term" value="F:tRNA(Ile)-lysidine synthase activity"/>
    <property type="evidence" value="ECO:0007669"/>
    <property type="project" value="UniProtKB-EC"/>
</dbReference>
<keyword evidence="2 8" id="KW-0963">Cytoplasm</keyword>
<dbReference type="PANTHER" id="PTHR43033">
    <property type="entry name" value="TRNA(ILE)-LYSIDINE SYNTHASE-RELATED"/>
    <property type="match status" value="1"/>
</dbReference>
<dbReference type="GO" id="GO:0005737">
    <property type="term" value="C:cytoplasm"/>
    <property type="evidence" value="ECO:0007669"/>
    <property type="project" value="UniProtKB-SubCell"/>
</dbReference>
<feature type="domain" description="Lysidine-tRNA(Ile) synthetase C-terminal" evidence="9">
    <location>
        <begin position="381"/>
        <end position="455"/>
    </location>
</feature>
<accession>A0A7X2J0A1</accession>
<evidence type="ECO:0000256" key="8">
    <source>
        <dbReference type="HAMAP-Rule" id="MF_01161"/>
    </source>
</evidence>
<dbReference type="Gene3D" id="3.40.50.620">
    <property type="entry name" value="HUPs"/>
    <property type="match status" value="1"/>
</dbReference>
<sequence>MDSFYEFINRNSLILPFSTITVGVSGGPDSLALLHLLAEMRTRKNLKLAAVHLDHMFRGEESEREMNFVISFCKKLQIPCEAKQVDVKAYQEARGLSSQVAARECRYAFYKEAMEKHGAGFLALGHHADDQVETILMRLARGSTGEGTAGIPVSRSFHNGVLIRPLLGTPKSDILSYCEEHGLQPRFDPSNDSDTYTRNRFRQIVLPFLKQENPRVHERFQHFSENLREDEAYLEALTEKELHKVFKRKGKHEAELDSTGFNNMASPLQRRAIQLILNYLYKQVPPSISSIHIEKLRALISQKHPSGSLDYPKGLKVIKSYQKCLFTFEQEKHTPFMKELSVPGIMDLENGYQIIAELKSNYLERSNFSITMNPESISLPLVIRSRKQGDKMKLMGMNGSKKVKDIFINEKIPIHKRESWPIVEDAEGNIVWIPGLKKSAFAVSDPKGENIVLHYQMQ</sequence>
<dbReference type="Gene3D" id="3.30.465.60">
    <property type="match status" value="1"/>
</dbReference>
<comment type="catalytic activity">
    <reaction evidence="7 8">
        <text>cytidine(34) in tRNA(Ile2) + L-lysine + ATP = lysidine(34) in tRNA(Ile2) + AMP + diphosphate + H(+)</text>
        <dbReference type="Rhea" id="RHEA:43744"/>
        <dbReference type="Rhea" id="RHEA-COMP:10625"/>
        <dbReference type="Rhea" id="RHEA-COMP:10670"/>
        <dbReference type="ChEBI" id="CHEBI:15378"/>
        <dbReference type="ChEBI" id="CHEBI:30616"/>
        <dbReference type="ChEBI" id="CHEBI:32551"/>
        <dbReference type="ChEBI" id="CHEBI:33019"/>
        <dbReference type="ChEBI" id="CHEBI:82748"/>
        <dbReference type="ChEBI" id="CHEBI:83665"/>
        <dbReference type="ChEBI" id="CHEBI:456215"/>
        <dbReference type="EC" id="6.3.4.19"/>
    </reaction>
</comment>
<evidence type="ECO:0000256" key="6">
    <source>
        <dbReference type="ARBA" id="ARBA00022840"/>
    </source>
</evidence>
<name>A0A7X2J0A1_9BACI</name>
<evidence type="ECO:0000256" key="5">
    <source>
        <dbReference type="ARBA" id="ARBA00022741"/>
    </source>
</evidence>
<dbReference type="HAMAP" id="MF_01161">
    <property type="entry name" value="tRNA_Ile_lys_synt"/>
    <property type="match status" value="1"/>
</dbReference>
<dbReference type="RefSeq" id="WP_154308170.1">
    <property type="nucleotide sequence ID" value="NZ_WKKI01000024.1"/>
</dbReference>
<dbReference type="EC" id="6.3.4.19" evidence="8"/>
<comment type="function">
    <text evidence="8">Ligates lysine onto the cytidine present at position 34 of the AUA codon-specific tRNA(Ile) that contains the anticodon CAU, in an ATP-dependent manner. Cytidine is converted to lysidine, thus changing the amino acid specificity of the tRNA from methionine to isoleucine.</text>
</comment>
<dbReference type="SMART" id="SM00977">
    <property type="entry name" value="TilS_C"/>
    <property type="match status" value="1"/>
</dbReference>
<comment type="subcellular location">
    <subcellularLocation>
        <location evidence="1 8">Cytoplasm</location>
    </subcellularLocation>
</comment>
<dbReference type="Pfam" id="PF09179">
    <property type="entry name" value="TilS"/>
    <property type="match status" value="1"/>
</dbReference>
<evidence type="ECO:0000256" key="2">
    <source>
        <dbReference type="ARBA" id="ARBA00022490"/>
    </source>
</evidence>
<dbReference type="InterPro" id="IPR012094">
    <property type="entry name" value="tRNA_Ile_lys_synt"/>
</dbReference>
<keyword evidence="5 8" id="KW-0547">Nucleotide-binding</keyword>
<comment type="similarity">
    <text evidence="8">Belongs to the tRNA(Ile)-lysidine synthase family.</text>
</comment>
<dbReference type="Pfam" id="PF11734">
    <property type="entry name" value="TilS_C"/>
    <property type="match status" value="1"/>
</dbReference>
<dbReference type="InterPro" id="IPR012796">
    <property type="entry name" value="Lysidine-tRNA-synth_C"/>
</dbReference>
<dbReference type="InterPro" id="IPR011063">
    <property type="entry name" value="TilS/TtcA_N"/>
</dbReference>
<evidence type="ECO:0000256" key="1">
    <source>
        <dbReference type="ARBA" id="ARBA00004496"/>
    </source>
</evidence>
<dbReference type="InterPro" id="IPR015262">
    <property type="entry name" value="tRNA_Ile_lys_synt_subst-bd"/>
</dbReference>
<organism evidence="10 11">
    <name type="scientific">Metabacillus lacus</name>
    <dbReference type="NCBI Taxonomy" id="1983721"/>
    <lineage>
        <taxon>Bacteria</taxon>
        <taxon>Bacillati</taxon>
        <taxon>Bacillota</taxon>
        <taxon>Bacilli</taxon>
        <taxon>Bacillales</taxon>
        <taxon>Bacillaceae</taxon>
        <taxon>Metabacillus</taxon>
    </lineage>
</organism>
<dbReference type="InterPro" id="IPR012795">
    <property type="entry name" value="tRNA_Ile_lys_synt_N"/>
</dbReference>
<dbReference type="SUPFAM" id="SSF56037">
    <property type="entry name" value="PheT/TilS domain"/>
    <property type="match status" value="1"/>
</dbReference>
<feature type="binding site" evidence="8">
    <location>
        <begin position="25"/>
        <end position="30"/>
    </location>
    <ligand>
        <name>ATP</name>
        <dbReference type="ChEBI" id="CHEBI:30616"/>
    </ligand>
</feature>
<keyword evidence="4 8" id="KW-0819">tRNA processing</keyword>
<keyword evidence="11" id="KW-1185">Reference proteome</keyword>
<keyword evidence="3 8" id="KW-0436">Ligase</keyword>
<evidence type="ECO:0000259" key="9">
    <source>
        <dbReference type="SMART" id="SM00977"/>
    </source>
</evidence>
<comment type="caution">
    <text evidence="10">The sequence shown here is derived from an EMBL/GenBank/DDBJ whole genome shotgun (WGS) entry which is preliminary data.</text>
</comment>
<dbReference type="EMBL" id="WKKI01000024">
    <property type="protein sequence ID" value="MRX72971.1"/>
    <property type="molecule type" value="Genomic_DNA"/>
</dbReference>
<evidence type="ECO:0000313" key="11">
    <source>
        <dbReference type="Proteomes" id="UP000448867"/>
    </source>
</evidence>
<evidence type="ECO:0000256" key="7">
    <source>
        <dbReference type="ARBA" id="ARBA00048539"/>
    </source>
</evidence>
<evidence type="ECO:0000313" key="10">
    <source>
        <dbReference type="EMBL" id="MRX72971.1"/>
    </source>
</evidence>
<dbReference type="OrthoDB" id="9807403at2"/>
<comment type="domain">
    <text evidence="8">The N-terminal region contains the highly conserved SGGXDS motif, predicted to be a P-loop motif involved in ATP binding.</text>
</comment>
<dbReference type="Proteomes" id="UP000448867">
    <property type="component" value="Unassembled WGS sequence"/>
</dbReference>
<dbReference type="InterPro" id="IPR014729">
    <property type="entry name" value="Rossmann-like_a/b/a_fold"/>
</dbReference>
<evidence type="ECO:0000256" key="4">
    <source>
        <dbReference type="ARBA" id="ARBA00022694"/>
    </source>
</evidence>
<evidence type="ECO:0000256" key="3">
    <source>
        <dbReference type="ARBA" id="ARBA00022598"/>
    </source>
</evidence>
<dbReference type="NCBIfam" id="TIGR02433">
    <property type="entry name" value="lysidine_TilS_C"/>
    <property type="match status" value="1"/>
</dbReference>
<dbReference type="AlphaFoldDB" id="A0A7X2J0A1"/>
<reference evidence="10 11" key="1">
    <citation type="submission" date="2019-11" db="EMBL/GenBank/DDBJ databases">
        <title>Bacillus lacus genome.</title>
        <authorList>
            <person name="Allen C.J."/>
            <person name="Newman J.D."/>
        </authorList>
    </citation>
    <scope>NUCLEOTIDE SEQUENCE [LARGE SCALE GENOMIC DNA]</scope>
    <source>
        <strain evidence="10 11">KCTC 33946</strain>
    </source>
</reference>